<dbReference type="Gramene" id="Pp3c19_7670V3.8">
    <property type="protein sequence ID" value="Pp3c19_7670V3.8"/>
    <property type="gene ID" value="Pp3c19_7670"/>
</dbReference>
<dbReference type="EnsemblPlants" id="Pp3c19_7670V3.7">
    <property type="protein sequence ID" value="Pp3c19_7670V3.7"/>
    <property type="gene ID" value="Pp3c19_7670"/>
</dbReference>
<reference evidence="2 3" key="1">
    <citation type="journal article" date="2008" name="Science">
        <title>The Physcomitrella genome reveals evolutionary insights into the conquest of land by plants.</title>
        <authorList>
            <person name="Rensing S."/>
            <person name="Lang D."/>
            <person name="Zimmer A."/>
            <person name="Terry A."/>
            <person name="Salamov A."/>
            <person name="Shapiro H."/>
            <person name="Nishiyama T."/>
            <person name="Perroud P.-F."/>
            <person name="Lindquist E."/>
            <person name="Kamisugi Y."/>
            <person name="Tanahashi T."/>
            <person name="Sakakibara K."/>
            <person name="Fujita T."/>
            <person name="Oishi K."/>
            <person name="Shin-I T."/>
            <person name="Kuroki Y."/>
            <person name="Toyoda A."/>
            <person name="Suzuki Y."/>
            <person name="Hashimoto A."/>
            <person name="Yamaguchi K."/>
            <person name="Sugano A."/>
            <person name="Kohara Y."/>
            <person name="Fujiyama A."/>
            <person name="Anterola A."/>
            <person name="Aoki S."/>
            <person name="Ashton N."/>
            <person name="Barbazuk W.B."/>
            <person name="Barker E."/>
            <person name="Bennetzen J."/>
            <person name="Bezanilla M."/>
            <person name="Blankenship R."/>
            <person name="Cho S.H."/>
            <person name="Dutcher S."/>
            <person name="Estelle M."/>
            <person name="Fawcett J.A."/>
            <person name="Gundlach H."/>
            <person name="Hanada K."/>
            <person name="Heyl A."/>
            <person name="Hicks K.A."/>
            <person name="Hugh J."/>
            <person name="Lohr M."/>
            <person name="Mayer K."/>
            <person name="Melkozernov A."/>
            <person name="Murata T."/>
            <person name="Nelson D."/>
            <person name="Pils B."/>
            <person name="Prigge M."/>
            <person name="Reiss B."/>
            <person name="Renner T."/>
            <person name="Rombauts S."/>
            <person name="Rushton P."/>
            <person name="Sanderfoot A."/>
            <person name="Schween G."/>
            <person name="Shiu S.-H."/>
            <person name="Stueber K."/>
            <person name="Theodoulou F.L."/>
            <person name="Tu H."/>
            <person name="Van de Peer Y."/>
            <person name="Verrier P.J."/>
            <person name="Waters E."/>
            <person name="Wood A."/>
            <person name="Yang L."/>
            <person name="Cove D."/>
            <person name="Cuming A."/>
            <person name="Hasebe M."/>
            <person name="Lucas S."/>
            <person name="Mishler D.B."/>
            <person name="Reski R."/>
            <person name="Grigoriev I."/>
            <person name="Quatrano R.S."/>
            <person name="Boore J.L."/>
        </authorList>
    </citation>
    <scope>NUCLEOTIDE SEQUENCE [LARGE SCALE GENOMIC DNA]</scope>
    <source>
        <strain evidence="2 3">cv. Gransden 2004</strain>
    </source>
</reference>
<keyword evidence="3" id="KW-1185">Reference proteome</keyword>
<dbReference type="RefSeq" id="XP_024356639.1">
    <property type="nucleotide sequence ID" value="XM_024500871.2"/>
</dbReference>
<dbReference type="GeneID" id="112272774"/>
<dbReference type="AlphaFoldDB" id="A0A7I4BMU8"/>
<protein>
    <recommendedName>
        <fullName evidence="4">Sel1 repeat family protein</fullName>
    </recommendedName>
</protein>
<dbReference type="Gramene" id="Pp3c19_7670V3.7">
    <property type="protein sequence ID" value="Pp3c19_7670V3.7"/>
    <property type="gene ID" value="Pp3c19_7670"/>
</dbReference>
<evidence type="ECO:0000256" key="1">
    <source>
        <dbReference type="SAM" id="MobiDB-lite"/>
    </source>
</evidence>
<dbReference type="PANTHER" id="PTHR36792">
    <property type="entry name" value="EXPRESSED PROTEIN"/>
    <property type="match status" value="1"/>
</dbReference>
<proteinExistence type="predicted"/>
<feature type="region of interest" description="Disordered" evidence="1">
    <location>
        <begin position="124"/>
        <end position="146"/>
    </location>
</feature>
<dbReference type="Gene3D" id="1.25.40.10">
    <property type="entry name" value="Tetratricopeptide repeat domain"/>
    <property type="match status" value="1"/>
</dbReference>
<dbReference type="InterPro" id="IPR006597">
    <property type="entry name" value="Sel1-like"/>
</dbReference>
<name>A0A7I4BMU8_PHYPA</name>
<sequence>MPHWWTPCIEAYPIRYPAWMPDRNPAKVKSIGNSADPEFPKAIPLREVVANCEHRWFEQTLKAAKSGDISSQCLVGQMFCSGYGVPVNVKKGKYWLQKAAELDMEARSLLASLSVGRSVESYMEEPEARQSGTTVASTMQLSSCNS</sequence>
<dbReference type="SMART" id="SM00671">
    <property type="entry name" value="SEL1"/>
    <property type="match status" value="1"/>
</dbReference>
<evidence type="ECO:0000313" key="3">
    <source>
        <dbReference type="Proteomes" id="UP000006727"/>
    </source>
</evidence>
<reference evidence="2" key="3">
    <citation type="submission" date="2020-12" db="UniProtKB">
        <authorList>
            <consortium name="EnsemblPlants"/>
        </authorList>
    </citation>
    <scope>IDENTIFICATION</scope>
</reference>
<dbReference type="EMBL" id="ABEU02000019">
    <property type="status" value="NOT_ANNOTATED_CDS"/>
    <property type="molecule type" value="Genomic_DNA"/>
</dbReference>
<evidence type="ECO:0008006" key="4">
    <source>
        <dbReference type="Google" id="ProtNLM"/>
    </source>
</evidence>
<dbReference type="OrthoDB" id="2384430at2759"/>
<dbReference type="SUPFAM" id="SSF81901">
    <property type="entry name" value="HCP-like"/>
    <property type="match status" value="1"/>
</dbReference>
<gene>
    <name evidence="2" type="primary">LOC112272774</name>
</gene>
<dbReference type="EnsemblPlants" id="Pp3c19_7670V3.8">
    <property type="protein sequence ID" value="Pp3c19_7670V3.8"/>
    <property type="gene ID" value="Pp3c19_7670"/>
</dbReference>
<evidence type="ECO:0000313" key="2">
    <source>
        <dbReference type="EnsemblPlants" id="Pp3c19_7670V3.8"/>
    </source>
</evidence>
<dbReference type="InterPro" id="IPR011990">
    <property type="entry name" value="TPR-like_helical_dom_sf"/>
</dbReference>
<dbReference type="RefSeq" id="XP_024356638.1">
    <property type="nucleotide sequence ID" value="XM_024500870.2"/>
</dbReference>
<organism evidence="2 3">
    <name type="scientific">Physcomitrium patens</name>
    <name type="common">Spreading-leaved earth moss</name>
    <name type="synonym">Physcomitrella patens</name>
    <dbReference type="NCBI Taxonomy" id="3218"/>
    <lineage>
        <taxon>Eukaryota</taxon>
        <taxon>Viridiplantae</taxon>
        <taxon>Streptophyta</taxon>
        <taxon>Embryophyta</taxon>
        <taxon>Bryophyta</taxon>
        <taxon>Bryophytina</taxon>
        <taxon>Bryopsida</taxon>
        <taxon>Funariidae</taxon>
        <taxon>Funariales</taxon>
        <taxon>Funariaceae</taxon>
        <taxon>Physcomitrium</taxon>
    </lineage>
</organism>
<dbReference type="PANTHER" id="PTHR36792:SF5">
    <property type="entry name" value="SEL1 REPEAT PROTEIN"/>
    <property type="match status" value="1"/>
</dbReference>
<dbReference type="Pfam" id="PF08238">
    <property type="entry name" value="Sel1"/>
    <property type="match status" value="1"/>
</dbReference>
<reference evidence="2 3" key="2">
    <citation type="journal article" date="2018" name="Plant J.">
        <title>The Physcomitrella patens chromosome-scale assembly reveals moss genome structure and evolution.</title>
        <authorList>
            <person name="Lang D."/>
            <person name="Ullrich K.K."/>
            <person name="Murat F."/>
            <person name="Fuchs J."/>
            <person name="Jenkins J."/>
            <person name="Haas F.B."/>
            <person name="Piednoel M."/>
            <person name="Gundlach H."/>
            <person name="Van Bel M."/>
            <person name="Meyberg R."/>
            <person name="Vives C."/>
            <person name="Morata J."/>
            <person name="Symeonidi A."/>
            <person name="Hiss M."/>
            <person name="Muchero W."/>
            <person name="Kamisugi Y."/>
            <person name="Saleh O."/>
            <person name="Blanc G."/>
            <person name="Decker E.L."/>
            <person name="van Gessel N."/>
            <person name="Grimwood J."/>
            <person name="Hayes R.D."/>
            <person name="Graham S.W."/>
            <person name="Gunter L.E."/>
            <person name="McDaniel S.F."/>
            <person name="Hoernstein S.N.W."/>
            <person name="Larsson A."/>
            <person name="Li F.W."/>
            <person name="Perroud P.F."/>
            <person name="Phillips J."/>
            <person name="Ranjan P."/>
            <person name="Rokshar D.S."/>
            <person name="Rothfels C.J."/>
            <person name="Schneider L."/>
            <person name="Shu S."/>
            <person name="Stevenson D.W."/>
            <person name="Thummler F."/>
            <person name="Tillich M."/>
            <person name="Villarreal Aguilar J.C."/>
            <person name="Widiez T."/>
            <person name="Wong G.K."/>
            <person name="Wymore A."/>
            <person name="Zhang Y."/>
            <person name="Zimmer A.D."/>
            <person name="Quatrano R.S."/>
            <person name="Mayer K.F.X."/>
            <person name="Goodstein D."/>
            <person name="Casacuberta J.M."/>
            <person name="Vandepoele K."/>
            <person name="Reski R."/>
            <person name="Cuming A.C."/>
            <person name="Tuskan G.A."/>
            <person name="Maumus F."/>
            <person name="Salse J."/>
            <person name="Schmutz J."/>
            <person name="Rensing S.A."/>
        </authorList>
    </citation>
    <scope>NUCLEOTIDE SEQUENCE [LARGE SCALE GENOMIC DNA]</scope>
    <source>
        <strain evidence="2 3">cv. Gransden 2004</strain>
    </source>
</reference>
<feature type="compositionally biased region" description="Polar residues" evidence="1">
    <location>
        <begin position="130"/>
        <end position="146"/>
    </location>
</feature>
<dbReference type="KEGG" id="ppp:112272774"/>
<dbReference type="Proteomes" id="UP000006727">
    <property type="component" value="Chromosome 19"/>
</dbReference>
<accession>A0A7I4BMU8</accession>